<dbReference type="EMBL" id="CP117811">
    <property type="protein sequence ID" value="WDE96924.1"/>
    <property type="molecule type" value="Genomic_DNA"/>
</dbReference>
<evidence type="ECO:0000313" key="2">
    <source>
        <dbReference type="Proteomes" id="UP001214250"/>
    </source>
</evidence>
<evidence type="ECO:0008006" key="3">
    <source>
        <dbReference type="Google" id="ProtNLM"/>
    </source>
</evidence>
<dbReference type="Proteomes" id="UP001214250">
    <property type="component" value="Chromosome 1"/>
</dbReference>
<dbReference type="RefSeq" id="WP_274151004.1">
    <property type="nucleotide sequence ID" value="NZ_CP117811.1"/>
</dbReference>
<keyword evidence="2" id="KW-1185">Reference proteome</keyword>
<dbReference type="InterPro" id="IPR012334">
    <property type="entry name" value="Pectin_lyas_fold"/>
</dbReference>
<sequence length="614" mass="68945">MIMKWVCIMGVCFLRFIYDIVCQKSRNRSIFLLTILCAFNVFSETNESSLLRFGPTGKLLYKAFNEQGGIIPDFSVCGYRGGGVKLPRIENKLFLEAGDGVTDDTSRIQEAIDKLARMVADNQGFRGALLLKKGVYLISDSLEIRQSGIVIRGEGQGPEGTVLYASADKVYNVIELTGRDKLRPKKNHRVKVLNDYVPIGVNRLCVSNTKNFAVGETILLTRMASQAWLRFIGMWDLQNFYNNKNLSNWEPKDYNFQYERKIIAIDGNNLIMNAAVVEPLNKSFGEAYISKTLDRRLELCGVEDLRIVSHFDHEKQVLNDSKEFNKNELILSYKDENHARIGVYLNRVSNSWVRNVTALYLAQSAVHVNQSSYITVQDCAMIDPVSSTQGGRKYAFVNEGQLNLFQRLYSRNARHDYTLGPRIGGPNVFLHCYSDNSLNASESHHRYGHGALFDSCVLRGEGLLLALNRGQSGTGHGWSGAMIIFWNCAASLTAIMSPPSSQNFSIGWTGNQAITQKTARQVKILNKWLEREVGVSLESTGDSVLGDGYIESSKHAVEPYSLYLQQLEERLGKQALINISHPWQLSSVNADYIMPISKEKTIKKPIGFKPKSVN</sequence>
<dbReference type="Gene3D" id="2.160.20.10">
    <property type="entry name" value="Single-stranded right-handed beta-helix, Pectin lyase-like"/>
    <property type="match status" value="1"/>
</dbReference>
<organism evidence="1 2">
    <name type="scientific">Lentisphaera profundi</name>
    <dbReference type="NCBI Taxonomy" id="1658616"/>
    <lineage>
        <taxon>Bacteria</taxon>
        <taxon>Pseudomonadati</taxon>
        <taxon>Lentisphaerota</taxon>
        <taxon>Lentisphaeria</taxon>
        <taxon>Lentisphaerales</taxon>
        <taxon>Lentisphaeraceae</taxon>
        <taxon>Lentisphaera</taxon>
    </lineage>
</organism>
<proteinExistence type="predicted"/>
<reference evidence="1 2" key="1">
    <citation type="submission" date="2023-02" db="EMBL/GenBank/DDBJ databases">
        <title>Genome sequence of Lentisphaera profundi SAORIC-696.</title>
        <authorList>
            <person name="Kim e."/>
            <person name="Cho J.-C."/>
            <person name="Choi A."/>
            <person name="Kang I."/>
        </authorList>
    </citation>
    <scope>NUCLEOTIDE SEQUENCE [LARGE SCALE GENOMIC DNA]</scope>
    <source>
        <strain evidence="1 2">SAORIC-696</strain>
    </source>
</reference>
<dbReference type="InterPro" id="IPR011050">
    <property type="entry name" value="Pectin_lyase_fold/virulence"/>
</dbReference>
<evidence type="ECO:0000313" key="1">
    <source>
        <dbReference type="EMBL" id="WDE96924.1"/>
    </source>
</evidence>
<accession>A0ABY7VW13</accession>
<gene>
    <name evidence="1" type="ORF">PQO03_02985</name>
</gene>
<name>A0ABY7VW13_9BACT</name>
<dbReference type="SUPFAM" id="SSF51126">
    <property type="entry name" value="Pectin lyase-like"/>
    <property type="match status" value="1"/>
</dbReference>
<protein>
    <recommendedName>
        <fullName evidence="3">Pectate lyase superfamily protein domain-containing protein</fullName>
    </recommendedName>
</protein>